<protein>
    <submittedName>
        <fullName evidence="2">Uncharacterized protein</fullName>
    </submittedName>
</protein>
<name>A0A9P6JWI3_9AGAR</name>
<gene>
    <name evidence="2" type="ORF">CPB83DRAFT_843602</name>
</gene>
<feature type="transmembrane region" description="Helical" evidence="1">
    <location>
        <begin position="27"/>
        <end position="45"/>
    </location>
</feature>
<keyword evidence="1" id="KW-0472">Membrane</keyword>
<evidence type="ECO:0000313" key="2">
    <source>
        <dbReference type="EMBL" id="KAF9535173.1"/>
    </source>
</evidence>
<comment type="caution">
    <text evidence="2">The sequence shown here is derived from an EMBL/GenBank/DDBJ whole genome shotgun (WGS) entry which is preliminary data.</text>
</comment>
<accession>A0A9P6JWI3</accession>
<dbReference type="EMBL" id="MU157825">
    <property type="protein sequence ID" value="KAF9535173.1"/>
    <property type="molecule type" value="Genomic_DNA"/>
</dbReference>
<evidence type="ECO:0000256" key="1">
    <source>
        <dbReference type="SAM" id="Phobius"/>
    </source>
</evidence>
<keyword evidence="3" id="KW-1185">Reference proteome</keyword>
<reference evidence="2" key="1">
    <citation type="submission" date="2020-11" db="EMBL/GenBank/DDBJ databases">
        <authorList>
            <consortium name="DOE Joint Genome Institute"/>
            <person name="Ahrendt S."/>
            <person name="Riley R."/>
            <person name="Andreopoulos W."/>
            <person name="Labutti K."/>
            <person name="Pangilinan J."/>
            <person name="Ruiz-Duenas F.J."/>
            <person name="Barrasa J.M."/>
            <person name="Sanchez-Garcia M."/>
            <person name="Camarero S."/>
            <person name="Miyauchi S."/>
            <person name="Serrano A."/>
            <person name="Linde D."/>
            <person name="Babiker R."/>
            <person name="Drula E."/>
            <person name="Ayuso-Fernandez I."/>
            <person name="Pacheco R."/>
            <person name="Padilla G."/>
            <person name="Ferreira P."/>
            <person name="Barriuso J."/>
            <person name="Kellner H."/>
            <person name="Castanera R."/>
            <person name="Alfaro M."/>
            <person name="Ramirez L."/>
            <person name="Pisabarro A.G."/>
            <person name="Kuo A."/>
            <person name="Tritt A."/>
            <person name="Lipzen A."/>
            <person name="He G."/>
            <person name="Yan M."/>
            <person name="Ng V."/>
            <person name="Cullen D."/>
            <person name="Martin F."/>
            <person name="Rosso M.-N."/>
            <person name="Henrissat B."/>
            <person name="Hibbett D."/>
            <person name="Martinez A.T."/>
            <person name="Grigoriev I.V."/>
        </authorList>
    </citation>
    <scope>NUCLEOTIDE SEQUENCE</scope>
    <source>
        <strain evidence="2">CBS 506.95</strain>
    </source>
</reference>
<keyword evidence="1" id="KW-1133">Transmembrane helix</keyword>
<organism evidence="2 3">
    <name type="scientific">Crepidotus variabilis</name>
    <dbReference type="NCBI Taxonomy" id="179855"/>
    <lineage>
        <taxon>Eukaryota</taxon>
        <taxon>Fungi</taxon>
        <taxon>Dikarya</taxon>
        <taxon>Basidiomycota</taxon>
        <taxon>Agaricomycotina</taxon>
        <taxon>Agaricomycetes</taxon>
        <taxon>Agaricomycetidae</taxon>
        <taxon>Agaricales</taxon>
        <taxon>Agaricineae</taxon>
        <taxon>Crepidotaceae</taxon>
        <taxon>Crepidotus</taxon>
    </lineage>
</organism>
<dbReference type="AlphaFoldDB" id="A0A9P6JWI3"/>
<sequence>MILSQSHLGSEVFMSTSPLTEMRAENFQVLIALCIILVQLCLITANRLEVLIQRV</sequence>
<keyword evidence="1" id="KW-0812">Transmembrane</keyword>
<dbReference type="Proteomes" id="UP000807306">
    <property type="component" value="Unassembled WGS sequence"/>
</dbReference>
<evidence type="ECO:0000313" key="3">
    <source>
        <dbReference type="Proteomes" id="UP000807306"/>
    </source>
</evidence>
<proteinExistence type="predicted"/>